<dbReference type="RefSeq" id="WP_091942290.1">
    <property type="nucleotide sequence ID" value="NZ_FOSV01000002.1"/>
</dbReference>
<dbReference type="OrthoDB" id="123083at2"/>
<dbReference type="AlphaFoldDB" id="A0A1I4ABC5"/>
<gene>
    <name evidence="1" type="ORF">SAMN04488125_102320</name>
</gene>
<sequence length="85" mass="9200">MSLRSTVHAEIAAVAAEQEKRMPPITDDLVMLETEFDSLCFALLVARMEDLTGADPFSEMEADDLPVTVGDLVALYDRAAAKKAA</sequence>
<reference evidence="2" key="1">
    <citation type="submission" date="2016-10" db="EMBL/GenBank/DDBJ databases">
        <authorList>
            <person name="Varghese N."/>
            <person name="Submissions S."/>
        </authorList>
    </citation>
    <scope>NUCLEOTIDE SEQUENCE [LARGE SCALE GENOMIC DNA]</scope>
    <source>
        <strain evidence="2">CGMCC 1.6474</strain>
    </source>
</reference>
<protein>
    <recommendedName>
        <fullName evidence="3">Acyl carrier protein</fullName>
    </recommendedName>
</protein>
<name>A0A1I4ABC5_9HYPH</name>
<keyword evidence="2" id="KW-1185">Reference proteome</keyword>
<dbReference type="EMBL" id="FOSV01000002">
    <property type="protein sequence ID" value="SFK53634.1"/>
    <property type="molecule type" value="Genomic_DNA"/>
</dbReference>
<evidence type="ECO:0008006" key="3">
    <source>
        <dbReference type="Google" id="ProtNLM"/>
    </source>
</evidence>
<accession>A0A1I4ABC5</accession>
<proteinExistence type="predicted"/>
<organism evidence="1 2">
    <name type="scientific">Methylorubrum salsuginis</name>
    <dbReference type="NCBI Taxonomy" id="414703"/>
    <lineage>
        <taxon>Bacteria</taxon>
        <taxon>Pseudomonadati</taxon>
        <taxon>Pseudomonadota</taxon>
        <taxon>Alphaproteobacteria</taxon>
        <taxon>Hyphomicrobiales</taxon>
        <taxon>Methylobacteriaceae</taxon>
        <taxon>Methylorubrum</taxon>
    </lineage>
</organism>
<dbReference type="STRING" id="414703.SAMN04488125_102320"/>
<evidence type="ECO:0000313" key="1">
    <source>
        <dbReference type="EMBL" id="SFK53634.1"/>
    </source>
</evidence>
<dbReference type="Proteomes" id="UP000198804">
    <property type="component" value="Unassembled WGS sequence"/>
</dbReference>
<evidence type="ECO:0000313" key="2">
    <source>
        <dbReference type="Proteomes" id="UP000198804"/>
    </source>
</evidence>